<accession>A0A6J4JE00</accession>
<feature type="region of interest" description="Disordered" evidence="1">
    <location>
        <begin position="36"/>
        <end position="115"/>
    </location>
</feature>
<feature type="compositionally biased region" description="Basic and acidic residues" evidence="1">
    <location>
        <begin position="84"/>
        <end position="99"/>
    </location>
</feature>
<dbReference type="InterPro" id="IPR019835">
    <property type="entry name" value="SWIB_domain"/>
</dbReference>
<gene>
    <name evidence="3" type="ORF">AVDCRST_MAG08-3441</name>
</gene>
<reference evidence="3" key="1">
    <citation type="submission" date="2020-02" db="EMBL/GenBank/DDBJ databases">
        <authorList>
            <person name="Meier V. D."/>
        </authorList>
    </citation>
    <scope>NUCLEOTIDE SEQUENCE</scope>
    <source>
        <strain evidence="3">AVDCRST_MAG08</strain>
    </source>
</reference>
<dbReference type="PROSITE" id="PS51925">
    <property type="entry name" value="SWIB_MDM2"/>
    <property type="match status" value="1"/>
</dbReference>
<dbReference type="AlphaFoldDB" id="A0A6J4JE00"/>
<dbReference type="EMBL" id="CADCTG010000260">
    <property type="protein sequence ID" value="CAA9276571.1"/>
    <property type="molecule type" value="Genomic_DNA"/>
</dbReference>
<protein>
    <submittedName>
        <fullName evidence="3">SWIB/MDM2 domain-containing proteins</fullName>
    </submittedName>
</protein>
<dbReference type="SUPFAM" id="SSF47592">
    <property type="entry name" value="SWIB/MDM2 domain"/>
    <property type="match status" value="1"/>
</dbReference>
<dbReference type="InterPro" id="IPR003121">
    <property type="entry name" value="SWIB_MDM2_domain"/>
</dbReference>
<dbReference type="InterPro" id="IPR036885">
    <property type="entry name" value="SWIB_MDM2_dom_sf"/>
</dbReference>
<feature type="region of interest" description="Disordered" evidence="1">
    <location>
        <begin position="1"/>
        <end position="23"/>
    </location>
</feature>
<evidence type="ECO:0000259" key="2">
    <source>
        <dbReference type="PROSITE" id="PS51925"/>
    </source>
</evidence>
<dbReference type="CDD" id="cd10567">
    <property type="entry name" value="SWIB-MDM2_like"/>
    <property type="match status" value="1"/>
</dbReference>
<evidence type="ECO:0000313" key="3">
    <source>
        <dbReference type="EMBL" id="CAA9276571.1"/>
    </source>
</evidence>
<proteinExistence type="predicted"/>
<feature type="domain" description="DM2" evidence="2">
    <location>
        <begin position="106"/>
        <end position="182"/>
    </location>
</feature>
<dbReference type="PANTHER" id="PTHR13844">
    <property type="entry name" value="SWI/SNF-RELATED MATRIX-ASSOCIATED ACTIN-DEPENDENT REGULATOR OF CHROMATIN SUBFAMILY D"/>
    <property type="match status" value="1"/>
</dbReference>
<evidence type="ECO:0000256" key="1">
    <source>
        <dbReference type="SAM" id="MobiDB-lite"/>
    </source>
</evidence>
<dbReference type="Pfam" id="PF02201">
    <property type="entry name" value="SWIB"/>
    <property type="match status" value="1"/>
</dbReference>
<feature type="compositionally biased region" description="Basic and acidic residues" evidence="1">
    <location>
        <begin position="49"/>
        <end position="59"/>
    </location>
</feature>
<feature type="compositionally biased region" description="Basic residues" evidence="1">
    <location>
        <begin position="36"/>
        <end position="48"/>
    </location>
</feature>
<organism evidence="3">
    <name type="scientific">uncultured Acetobacteraceae bacterium</name>
    <dbReference type="NCBI Taxonomy" id="169975"/>
    <lineage>
        <taxon>Bacteria</taxon>
        <taxon>Pseudomonadati</taxon>
        <taxon>Pseudomonadota</taxon>
        <taxon>Alphaproteobacteria</taxon>
        <taxon>Acetobacterales</taxon>
        <taxon>Acetobacteraceae</taxon>
        <taxon>environmental samples</taxon>
    </lineage>
</organism>
<name>A0A6J4JE00_9PROT</name>
<sequence length="182" mass="20041">MRPSPPFAARPPGSTAAGAEGCDAVRRDALERIRTARRAREARHRRKGAGREAALDLELRPSISEGRRGYRGSMPIRRTPMTKTPEKKTPKGTAVEKPKAGNKPNALQQPLQPSEDLAAVVGGGTLARGEVVSKVWEYIKANKLQNPDDGREILADDKLRKVFGKDKVTMFEMNKLLAQHLK</sequence>
<dbReference type="SMART" id="SM00151">
    <property type="entry name" value="SWIB"/>
    <property type="match status" value="1"/>
</dbReference>
<dbReference type="Gene3D" id="1.10.245.10">
    <property type="entry name" value="SWIB/MDM2 domain"/>
    <property type="match status" value="1"/>
</dbReference>